<organism evidence="1 2">
    <name type="scientific">Pistacia integerrima</name>
    <dbReference type="NCBI Taxonomy" id="434235"/>
    <lineage>
        <taxon>Eukaryota</taxon>
        <taxon>Viridiplantae</taxon>
        <taxon>Streptophyta</taxon>
        <taxon>Embryophyta</taxon>
        <taxon>Tracheophyta</taxon>
        <taxon>Spermatophyta</taxon>
        <taxon>Magnoliopsida</taxon>
        <taxon>eudicotyledons</taxon>
        <taxon>Gunneridae</taxon>
        <taxon>Pentapetalae</taxon>
        <taxon>rosids</taxon>
        <taxon>malvids</taxon>
        <taxon>Sapindales</taxon>
        <taxon>Anacardiaceae</taxon>
        <taxon>Pistacia</taxon>
    </lineage>
</organism>
<dbReference type="Proteomes" id="UP001163603">
    <property type="component" value="Chromosome 12"/>
</dbReference>
<evidence type="ECO:0000313" key="1">
    <source>
        <dbReference type="EMBL" id="KAJ0017440.1"/>
    </source>
</evidence>
<gene>
    <name evidence="1" type="ORF">Pint_09927</name>
</gene>
<evidence type="ECO:0000313" key="2">
    <source>
        <dbReference type="Proteomes" id="UP001163603"/>
    </source>
</evidence>
<dbReference type="EMBL" id="CM047747">
    <property type="protein sequence ID" value="KAJ0017440.1"/>
    <property type="molecule type" value="Genomic_DNA"/>
</dbReference>
<sequence>MDTFMKGFSQLLLFCPDLVMEDWQYGLMSNNSEGGGRRSMRNEDFEEEDVWSFVKESEEEDSSPKRNSNEYSFGSSSSSSSSAWRFTTAPIMIPRSNNNNNMPITAHDEAANKVVQQSSAPMNIPDWSKIYGKNANLGSSRNGSWVDTGISFNDVGNDDDDDDNEDMLPPHEWLARKLARNKISSFSVCEGIGRRLKGRDLSKVRNAILTKTGFLE</sequence>
<name>A0ACC0XH52_9ROSI</name>
<keyword evidence="2" id="KW-1185">Reference proteome</keyword>
<reference evidence="2" key="1">
    <citation type="journal article" date="2023" name="G3 (Bethesda)">
        <title>Genome assembly and association tests identify interacting loci associated with vigor, precocity, and sex in interspecific pistachio rootstocks.</title>
        <authorList>
            <person name="Palmer W."/>
            <person name="Jacygrad E."/>
            <person name="Sagayaradj S."/>
            <person name="Cavanaugh K."/>
            <person name="Han R."/>
            <person name="Bertier L."/>
            <person name="Beede B."/>
            <person name="Kafkas S."/>
            <person name="Golino D."/>
            <person name="Preece J."/>
            <person name="Michelmore R."/>
        </authorList>
    </citation>
    <scope>NUCLEOTIDE SEQUENCE [LARGE SCALE GENOMIC DNA]</scope>
</reference>
<comment type="caution">
    <text evidence="1">The sequence shown here is derived from an EMBL/GenBank/DDBJ whole genome shotgun (WGS) entry which is preliminary data.</text>
</comment>
<accession>A0ACC0XH52</accession>
<proteinExistence type="predicted"/>
<protein>
    <submittedName>
        <fullName evidence="1">Uncharacterized protein</fullName>
    </submittedName>
</protein>